<dbReference type="EMBL" id="GBRH01280823">
    <property type="protein sequence ID" value="JAD17072.1"/>
    <property type="molecule type" value="Transcribed_RNA"/>
</dbReference>
<reference evidence="1" key="2">
    <citation type="journal article" date="2015" name="Data Brief">
        <title>Shoot transcriptome of the giant reed, Arundo donax.</title>
        <authorList>
            <person name="Barrero R.A."/>
            <person name="Guerrero F.D."/>
            <person name="Moolhuijzen P."/>
            <person name="Goolsby J.A."/>
            <person name="Tidwell J."/>
            <person name="Bellgard S.E."/>
            <person name="Bellgard M.I."/>
        </authorList>
    </citation>
    <scope>NUCLEOTIDE SEQUENCE</scope>
    <source>
        <tissue evidence="1">Shoot tissue taken approximately 20 cm above the soil surface</tissue>
    </source>
</reference>
<dbReference type="AlphaFoldDB" id="A0A0A8XZE9"/>
<evidence type="ECO:0000313" key="1">
    <source>
        <dbReference type="EMBL" id="JAD17072.1"/>
    </source>
</evidence>
<accession>A0A0A8XZE9</accession>
<organism evidence="1">
    <name type="scientific">Arundo donax</name>
    <name type="common">Giant reed</name>
    <name type="synonym">Donax arundinaceus</name>
    <dbReference type="NCBI Taxonomy" id="35708"/>
    <lineage>
        <taxon>Eukaryota</taxon>
        <taxon>Viridiplantae</taxon>
        <taxon>Streptophyta</taxon>
        <taxon>Embryophyta</taxon>
        <taxon>Tracheophyta</taxon>
        <taxon>Spermatophyta</taxon>
        <taxon>Magnoliopsida</taxon>
        <taxon>Liliopsida</taxon>
        <taxon>Poales</taxon>
        <taxon>Poaceae</taxon>
        <taxon>PACMAD clade</taxon>
        <taxon>Arundinoideae</taxon>
        <taxon>Arundineae</taxon>
        <taxon>Arundo</taxon>
    </lineage>
</organism>
<protein>
    <submittedName>
        <fullName evidence="1">Uncharacterized protein</fullName>
    </submittedName>
</protein>
<reference evidence="1" key="1">
    <citation type="submission" date="2014-09" db="EMBL/GenBank/DDBJ databases">
        <authorList>
            <person name="Magalhaes I.L.F."/>
            <person name="Oliveira U."/>
            <person name="Santos F.R."/>
            <person name="Vidigal T.H.D.A."/>
            <person name="Brescovit A.D."/>
            <person name="Santos A.J."/>
        </authorList>
    </citation>
    <scope>NUCLEOTIDE SEQUENCE</scope>
    <source>
        <tissue evidence="1">Shoot tissue taken approximately 20 cm above the soil surface</tissue>
    </source>
</reference>
<name>A0A0A8XZE9_ARUDO</name>
<proteinExistence type="predicted"/>
<sequence>MLLSWENPNSLAHLNHEYQSATTLGVQILMQADRHPHEMKNHC</sequence>